<dbReference type="InterPro" id="IPR041464">
    <property type="entry name" value="TubC_N"/>
</dbReference>
<keyword evidence="4" id="KW-1185">Reference proteome</keyword>
<dbReference type="InterPro" id="IPR044894">
    <property type="entry name" value="TubC_N_sf"/>
</dbReference>
<dbReference type="RefSeq" id="WP_308895447.1">
    <property type="nucleotide sequence ID" value="NZ_CP133218.1"/>
</dbReference>
<sequence>MSVASILQACERQGVALVVKDDHLHIQAPKGVVSANTLDFIRKYKEEIKEHLLTTLSSRSSLSCYSTVSDDQQAAFEERAAIMEYDGGLSRAEAEHAAQPLEHHVYHRPHT</sequence>
<evidence type="ECO:0000313" key="4">
    <source>
        <dbReference type="Proteomes" id="UP001236657"/>
    </source>
</evidence>
<name>A0ABY9MRM1_9GAMM</name>
<gene>
    <name evidence="3" type="ORF">RCF98_00565</name>
</gene>
<dbReference type="Gene3D" id="1.10.10.1830">
    <property type="entry name" value="Non-ribosomal peptide synthase, adenylation domain"/>
    <property type="match status" value="1"/>
</dbReference>
<dbReference type="Proteomes" id="UP001236657">
    <property type="component" value="Chromosome"/>
</dbReference>
<organism evidence="3 4">
    <name type="scientific">Thiothrix lacustris</name>
    <dbReference type="NCBI Taxonomy" id="525917"/>
    <lineage>
        <taxon>Bacteria</taxon>
        <taxon>Pseudomonadati</taxon>
        <taxon>Pseudomonadota</taxon>
        <taxon>Gammaproteobacteria</taxon>
        <taxon>Thiotrichales</taxon>
        <taxon>Thiotrichaceae</taxon>
        <taxon>Thiothrix</taxon>
    </lineage>
</organism>
<evidence type="ECO:0000313" key="3">
    <source>
        <dbReference type="EMBL" id="WML90861.1"/>
    </source>
</evidence>
<feature type="region of interest" description="Disordered" evidence="1">
    <location>
        <begin position="91"/>
        <end position="111"/>
    </location>
</feature>
<dbReference type="Pfam" id="PF18563">
    <property type="entry name" value="TubC_N"/>
    <property type="match status" value="1"/>
</dbReference>
<evidence type="ECO:0000259" key="2">
    <source>
        <dbReference type="Pfam" id="PF18563"/>
    </source>
</evidence>
<reference evidence="3 4" key="1">
    <citation type="submission" date="2023-08" db="EMBL/GenBank/DDBJ databases">
        <title>New molecular markers tilS and rpoB for phylogenetic and monitoring studies of the genus Thiothrix biodiversity.</title>
        <authorList>
            <person name="Ravin N.V."/>
            <person name="Smolyakov D."/>
            <person name="Markov N.D."/>
            <person name="Beletsky A.V."/>
            <person name="Mardanov A.V."/>
            <person name="Rudenko T.S."/>
            <person name="Grabovich M.Y."/>
        </authorList>
    </citation>
    <scope>NUCLEOTIDE SEQUENCE [LARGE SCALE GENOMIC DNA]</scope>
    <source>
        <strain evidence="3 4">MK1</strain>
    </source>
</reference>
<accession>A0ABY9MRM1</accession>
<protein>
    <recommendedName>
        <fullName evidence="2">TubC N-terminal docking domain-containing protein</fullName>
    </recommendedName>
</protein>
<feature type="domain" description="TubC N-terminal docking" evidence="2">
    <location>
        <begin position="3"/>
        <end position="52"/>
    </location>
</feature>
<dbReference type="EMBL" id="CP133218">
    <property type="protein sequence ID" value="WML90861.1"/>
    <property type="molecule type" value="Genomic_DNA"/>
</dbReference>
<feature type="compositionally biased region" description="Basic and acidic residues" evidence="1">
    <location>
        <begin position="92"/>
        <end position="104"/>
    </location>
</feature>
<proteinExistence type="predicted"/>
<evidence type="ECO:0000256" key="1">
    <source>
        <dbReference type="SAM" id="MobiDB-lite"/>
    </source>
</evidence>